<sequence length="55" mass="5894">ASIYDNDFTNDNESDGDIEVEAGVAVEVFDESLRALMSDIVGSALLSIVKQNCIT</sequence>
<comment type="caution">
    <text evidence="1">The sequence shown here is derived from an EMBL/GenBank/DDBJ whole genome shotgun (WGS) entry which is preliminary data.</text>
</comment>
<feature type="non-terminal residue" evidence="1">
    <location>
        <position position="55"/>
    </location>
</feature>
<name>A0A9N9NZQ3_9GLOM</name>
<dbReference type="EMBL" id="CAJVPV010049340">
    <property type="protein sequence ID" value="CAG8775982.1"/>
    <property type="molecule type" value="Genomic_DNA"/>
</dbReference>
<gene>
    <name evidence="1" type="ORF">AMORRO_LOCUS16922</name>
</gene>
<proteinExistence type="predicted"/>
<evidence type="ECO:0000313" key="2">
    <source>
        <dbReference type="Proteomes" id="UP000789342"/>
    </source>
</evidence>
<dbReference type="Proteomes" id="UP000789342">
    <property type="component" value="Unassembled WGS sequence"/>
</dbReference>
<accession>A0A9N9NZQ3</accession>
<protein>
    <submittedName>
        <fullName evidence="1">9914_t:CDS:1</fullName>
    </submittedName>
</protein>
<organism evidence="1 2">
    <name type="scientific">Acaulospora morrowiae</name>
    <dbReference type="NCBI Taxonomy" id="94023"/>
    <lineage>
        <taxon>Eukaryota</taxon>
        <taxon>Fungi</taxon>
        <taxon>Fungi incertae sedis</taxon>
        <taxon>Mucoromycota</taxon>
        <taxon>Glomeromycotina</taxon>
        <taxon>Glomeromycetes</taxon>
        <taxon>Diversisporales</taxon>
        <taxon>Acaulosporaceae</taxon>
        <taxon>Acaulospora</taxon>
    </lineage>
</organism>
<keyword evidence="2" id="KW-1185">Reference proteome</keyword>
<dbReference type="AlphaFoldDB" id="A0A9N9NZQ3"/>
<reference evidence="1" key="1">
    <citation type="submission" date="2021-06" db="EMBL/GenBank/DDBJ databases">
        <authorList>
            <person name="Kallberg Y."/>
            <person name="Tangrot J."/>
            <person name="Rosling A."/>
        </authorList>
    </citation>
    <scope>NUCLEOTIDE SEQUENCE</scope>
    <source>
        <strain evidence="1">CL551</strain>
    </source>
</reference>
<evidence type="ECO:0000313" key="1">
    <source>
        <dbReference type="EMBL" id="CAG8775982.1"/>
    </source>
</evidence>